<dbReference type="InterPro" id="IPR003769">
    <property type="entry name" value="ClpS_core"/>
</dbReference>
<keyword evidence="4" id="KW-1185">Reference proteome</keyword>
<dbReference type="Pfam" id="PF02617">
    <property type="entry name" value="ClpS"/>
    <property type="match status" value="1"/>
</dbReference>
<dbReference type="KEGG" id="ock:EXM22_01220"/>
<dbReference type="AlphaFoldDB" id="A0A5C1QGT6"/>
<evidence type="ECO:0000256" key="1">
    <source>
        <dbReference type="HAMAP-Rule" id="MF_00302"/>
    </source>
</evidence>
<reference evidence="3 4" key="1">
    <citation type="submission" date="2019-02" db="EMBL/GenBank/DDBJ databases">
        <title>Complete Genome Sequence and Methylome Analysis of free living Spirochaetas.</title>
        <authorList>
            <person name="Fomenkov A."/>
            <person name="Dubinina G."/>
            <person name="Leshcheva N."/>
            <person name="Mikheeva N."/>
            <person name="Grabovich M."/>
            <person name="Vincze T."/>
            <person name="Roberts R.J."/>
        </authorList>
    </citation>
    <scope>NUCLEOTIDE SEQUENCE [LARGE SCALE GENOMIC DNA]</scope>
    <source>
        <strain evidence="3 4">K2</strain>
    </source>
</reference>
<evidence type="ECO:0000313" key="3">
    <source>
        <dbReference type="EMBL" id="QEN06677.1"/>
    </source>
</evidence>
<dbReference type="GO" id="GO:0030163">
    <property type="term" value="P:protein catabolic process"/>
    <property type="evidence" value="ECO:0007669"/>
    <property type="project" value="InterPro"/>
</dbReference>
<dbReference type="GO" id="GO:0006508">
    <property type="term" value="P:proteolysis"/>
    <property type="evidence" value="ECO:0007669"/>
    <property type="project" value="UniProtKB-UniRule"/>
</dbReference>
<accession>A0A5C1QGT6</accession>
<dbReference type="OrthoDB" id="9796121at2"/>
<dbReference type="NCBIfam" id="NF000672">
    <property type="entry name" value="PRK00033.1-5"/>
    <property type="match status" value="1"/>
</dbReference>
<dbReference type="PANTHER" id="PTHR33473">
    <property type="entry name" value="ATP-DEPENDENT CLP PROTEASE ADAPTER PROTEIN CLPS1, CHLOROPLASTIC"/>
    <property type="match status" value="1"/>
</dbReference>
<sequence>MAGQNSFDSEFLNQVDDGLKEPDMYRVLLLNDDYTTQDFVVEVLVTIFHKQPVDATRIMLDVHKKGRGMVGLYTYDIASTKVKQVKELAKRREYPLKCVMEKA</sequence>
<evidence type="ECO:0000313" key="4">
    <source>
        <dbReference type="Proteomes" id="UP000324209"/>
    </source>
</evidence>
<dbReference type="EMBL" id="CP036150">
    <property type="protein sequence ID" value="QEN06677.1"/>
    <property type="molecule type" value="Genomic_DNA"/>
</dbReference>
<dbReference type="GO" id="GO:0008233">
    <property type="term" value="F:peptidase activity"/>
    <property type="evidence" value="ECO:0007669"/>
    <property type="project" value="UniProtKB-KW"/>
</dbReference>
<evidence type="ECO:0000259" key="2">
    <source>
        <dbReference type="Pfam" id="PF02617"/>
    </source>
</evidence>
<dbReference type="Proteomes" id="UP000324209">
    <property type="component" value="Chromosome"/>
</dbReference>
<dbReference type="PANTHER" id="PTHR33473:SF19">
    <property type="entry name" value="ATP-DEPENDENT CLP PROTEASE ADAPTER PROTEIN CLPS"/>
    <property type="match status" value="1"/>
</dbReference>
<proteinExistence type="inferred from homology"/>
<feature type="domain" description="Adaptor protein ClpS core" evidence="2">
    <location>
        <begin position="20"/>
        <end position="98"/>
    </location>
</feature>
<name>A0A5C1QGT6_9SPIO</name>
<keyword evidence="3" id="KW-0378">Hydrolase</keyword>
<dbReference type="Gene3D" id="3.30.1390.10">
    <property type="match status" value="1"/>
</dbReference>
<organism evidence="3 4">
    <name type="scientific">Oceanispirochaeta crateris</name>
    <dbReference type="NCBI Taxonomy" id="2518645"/>
    <lineage>
        <taxon>Bacteria</taxon>
        <taxon>Pseudomonadati</taxon>
        <taxon>Spirochaetota</taxon>
        <taxon>Spirochaetia</taxon>
        <taxon>Spirochaetales</taxon>
        <taxon>Spirochaetaceae</taxon>
        <taxon>Oceanispirochaeta</taxon>
    </lineage>
</organism>
<dbReference type="RefSeq" id="WP_149484760.1">
    <property type="nucleotide sequence ID" value="NZ_CP036150.1"/>
</dbReference>
<protein>
    <recommendedName>
        <fullName evidence="1">ATP-dependent Clp protease adapter protein ClpS</fullName>
    </recommendedName>
</protein>
<comment type="subunit">
    <text evidence="1">Binds to the N-terminal domain of the chaperone ClpA.</text>
</comment>
<gene>
    <name evidence="1 3" type="primary">clpS</name>
    <name evidence="3" type="ORF">EXM22_01220</name>
</gene>
<dbReference type="HAMAP" id="MF_00302">
    <property type="entry name" value="ClpS"/>
    <property type="match status" value="1"/>
</dbReference>
<dbReference type="FunFam" id="3.30.1390.10:FF:000002">
    <property type="entry name" value="ATP-dependent Clp protease adapter protein ClpS"/>
    <property type="match status" value="1"/>
</dbReference>
<comment type="function">
    <text evidence="1">Involved in the modulation of the specificity of the ClpAP-mediated ATP-dependent protein degradation.</text>
</comment>
<dbReference type="InterPro" id="IPR022935">
    <property type="entry name" value="ClpS"/>
</dbReference>
<dbReference type="InterPro" id="IPR014719">
    <property type="entry name" value="Ribosomal_bL12_C/ClpS-like"/>
</dbReference>
<dbReference type="SUPFAM" id="SSF54736">
    <property type="entry name" value="ClpS-like"/>
    <property type="match status" value="1"/>
</dbReference>
<keyword evidence="3" id="KW-0645">Protease</keyword>
<comment type="similarity">
    <text evidence="1">Belongs to the ClpS family.</text>
</comment>